<organism evidence="9 10">
    <name type="scientific">Brassica cretica</name>
    <name type="common">Mustard</name>
    <dbReference type="NCBI Taxonomy" id="69181"/>
    <lineage>
        <taxon>Eukaryota</taxon>
        <taxon>Viridiplantae</taxon>
        <taxon>Streptophyta</taxon>
        <taxon>Embryophyta</taxon>
        <taxon>Tracheophyta</taxon>
        <taxon>Spermatophyta</taxon>
        <taxon>Magnoliopsida</taxon>
        <taxon>eudicotyledons</taxon>
        <taxon>Gunneridae</taxon>
        <taxon>Pentapetalae</taxon>
        <taxon>rosids</taxon>
        <taxon>malvids</taxon>
        <taxon>Brassicales</taxon>
        <taxon>Brassicaceae</taxon>
        <taxon>Brassiceae</taxon>
        <taxon>Brassica</taxon>
    </lineage>
</organism>
<evidence type="ECO:0000256" key="2">
    <source>
        <dbReference type="ARBA" id="ARBA00009063"/>
    </source>
</evidence>
<comment type="similarity">
    <text evidence="2">Belongs to the syntaxin family.</text>
</comment>
<keyword evidence="7" id="KW-0175">Coiled coil</keyword>
<evidence type="ECO:0000256" key="3">
    <source>
        <dbReference type="ARBA" id="ARBA00022448"/>
    </source>
</evidence>
<comment type="caution">
    <text evidence="9">The sequence shown here is derived from an EMBL/GenBank/DDBJ whole genome shotgun (WGS) entry which is preliminary data.</text>
</comment>
<accession>A0A8S9LGQ7</accession>
<keyword evidence="3" id="KW-0813">Transport</keyword>
<keyword evidence="4" id="KW-0812">Transmembrane</keyword>
<gene>
    <name evidence="9" type="ORF">F2Q68_00043956</name>
</gene>
<evidence type="ECO:0000256" key="7">
    <source>
        <dbReference type="ARBA" id="ARBA00023054"/>
    </source>
</evidence>
<evidence type="ECO:0000256" key="6">
    <source>
        <dbReference type="ARBA" id="ARBA00022989"/>
    </source>
</evidence>
<evidence type="ECO:0000313" key="10">
    <source>
        <dbReference type="Proteomes" id="UP000712281"/>
    </source>
</evidence>
<name>A0A8S9LGQ7_BRACR</name>
<reference evidence="9" key="1">
    <citation type="submission" date="2019-12" db="EMBL/GenBank/DDBJ databases">
        <title>Genome sequencing and annotation of Brassica cretica.</title>
        <authorList>
            <person name="Studholme D.J."/>
            <person name="Sarris P.F."/>
        </authorList>
    </citation>
    <scope>NUCLEOTIDE SEQUENCE</scope>
    <source>
        <strain evidence="9">PFS-001/15</strain>
        <tissue evidence="9">Leaf</tissue>
    </source>
</reference>
<dbReference type="GO" id="GO:0031201">
    <property type="term" value="C:SNARE complex"/>
    <property type="evidence" value="ECO:0007669"/>
    <property type="project" value="TreeGrafter"/>
</dbReference>
<proteinExistence type="inferred from homology"/>
<protein>
    <submittedName>
        <fullName evidence="9">Uncharacterized protein</fullName>
    </submittedName>
</protein>
<evidence type="ECO:0000256" key="5">
    <source>
        <dbReference type="ARBA" id="ARBA00022927"/>
    </source>
</evidence>
<dbReference type="EMBL" id="QGKW02000276">
    <property type="protein sequence ID" value="KAF2606215.1"/>
    <property type="molecule type" value="Genomic_DNA"/>
</dbReference>
<comment type="subcellular location">
    <subcellularLocation>
        <location evidence="1">Membrane</location>
        <topology evidence="1">Single-pass type IV membrane protein</topology>
    </subcellularLocation>
</comment>
<evidence type="ECO:0000256" key="1">
    <source>
        <dbReference type="ARBA" id="ARBA00004211"/>
    </source>
</evidence>
<dbReference type="OrthoDB" id="1490313at2759"/>
<evidence type="ECO:0000256" key="4">
    <source>
        <dbReference type="ARBA" id="ARBA00022692"/>
    </source>
</evidence>
<dbReference type="GO" id="GO:0015031">
    <property type="term" value="P:protein transport"/>
    <property type="evidence" value="ECO:0007669"/>
    <property type="project" value="UniProtKB-KW"/>
</dbReference>
<keyword evidence="5" id="KW-0653">Protein transport</keyword>
<dbReference type="PANTHER" id="PTHR15959:SF0">
    <property type="entry name" value="SYNTAXIN-18"/>
    <property type="match status" value="1"/>
</dbReference>
<dbReference type="GO" id="GO:0006890">
    <property type="term" value="P:retrograde vesicle-mediated transport, Golgi to endoplasmic reticulum"/>
    <property type="evidence" value="ECO:0007669"/>
    <property type="project" value="TreeGrafter"/>
</dbReference>
<evidence type="ECO:0000313" key="9">
    <source>
        <dbReference type="EMBL" id="KAF2606215.1"/>
    </source>
</evidence>
<dbReference type="AlphaFoldDB" id="A0A8S9LGQ7"/>
<dbReference type="PANTHER" id="PTHR15959">
    <property type="entry name" value="SYNTAXIN-18"/>
    <property type="match status" value="1"/>
</dbReference>
<keyword evidence="6" id="KW-1133">Transmembrane helix</keyword>
<evidence type="ECO:0000256" key="8">
    <source>
        <dbReference type="ARBA" id="ARBA00023136"/>
    </source>
</evidence>
<sequence>MASFIIHKPKLESIKELDQFMMKHRKDYVDLHRTTEHEKDSIEHEITTAFIKACKEQIDILKNSIRNEESNSKGWLGLAAAEDNFNALIL</sequence>
<dbReference type="GO" id="GO:0005783">
    <property type="term" value="C:endoplasmic reticulum"/>
    <property type="evidence" value="ECO:0007669"/>
    <property type="project" value="TreeGrafter"/>
</dbReference>
<keyword evidence="8" id="KW-0472">Membrane</keyword>
<dbReference type="Proteomes" id="UP000712281">
    <property type="component" value="Unassembled WGS sequence"/>
</dbReference>